<evidence type="ECO:0000256" key="20">
    <source>
        <dbReference type="RuleBase" id="RU368088"/>
    </source>
</evidence>
<evidence type="ECO:0000256" key="15">
    <source>
        <dbReference type="ARBA" id="ARBA00023136"/>
    </source>
</evidence>
<feature type="transmembrane region" description="Helical" evidence="20">
    <location>
        <begin position="428"/>
        <end position="446"/>
    </location>
</feature>
<keyword evidence="9" id="KW-0256">Endoplasmic reticulum</keyword>
<evidence type="ECO:0000256" key="12">
    <source>
        <dbReference type="ARBA" id="ARBA00022989"/>
    </source>
</evidence>
<dbReference type="PROSITE" id="PS01045">
    <property type="entry name" value="SQUALEN_PHYTOEN_SYN_2"/>
    <property type="match status" value="1"/>
</dbReference>
<dbReference type="EMBL" id="KV454017">
    <property type="protein sequence ID" value="ODV93879.1"/>
    <property type="molecule type" value="Genomic_DNA"/>
</dbReference>
<comment type="similarity">
    <text evidence="5 20">Belongs to the phytoene/squalene synthase family.</text>
</comment>
<keyword evidence="22" id="KW-1185">Reference proteome</keyword>
<evidence type="ECO:0000256" key="13">
    <source>
        <dbReference type="ARBA" id="ARBA00023011"/>
    </source>
</evidence>
<dbReference type="GO" id="GO:0045338">
    <property type="term" value="P:farnesyl diphosphate metabolic process"/>
    <property type="evidence" value="ECO:0007669"/>
    <property type="project" value="InterPro"/>
</dbReference>
<dbReference type="InterPro" id="IPR006449">
    <property type="entry name" value="Squal_synth-like"/>
</dbReference>
<dbReference type="AlphaFoldDB" id="A0A1E4TQ81"/>
<dbReference type="InterPro" id="IPR002060">
    <property type="entry name" value="Squ/phyt_synthse"/>
</dbReference>
<keyword evidence="15 20" id="KW-0472">Membrane</keyword>
<evidence type="ECO:0000256" key="17">
    <source>
        <dbReference type="ARBA" id="ARBA00023221"/>
    </source>
</evidence>
<dbReference type="CDD" id="cd00683">
    <property type="entry name" value="Trans_IPPS_HH"/>
    <property type="match status" value="1"/>
</dbReference>
<dbReference type="PROSITE" id="PS01044">
    <property type="entry name" value="SQUALEN_PHYTOEN_SYN_1"/>
    <property type="match status" value="1"/>
</dbReference>
<dbReference type="GO" id="GO:0006696">
    <property type="term" value="P:ergosterol biosynthetic process"/>
    <property type="evidence" value="ECO:0007669"/>
    <property type="project" value="EnsemblFungi"/>
</dbReference>
<keyword evidence="17" id="KW-0753">Steroid metabolism</keyword>
<evidence type="ECO:0000256" key="7">
    <source>
        <dbReference type="ARBA" id="ARBA00022679"/>
    </source>
</evidence>
<keyword evidence="8 20" id="KW-0812">Transmembrane</keyword>
<evidence type="ECO:0000256" key="16">
    <source>
        <dbReference type="ARBA" id="ARBA00023166"/>
    </source>
</evidence>
<dbReference type="GO" id="GO:0051996">
    <property type="term" value="F:squalene synthase [NAD(P)H] activity"/>
    <property type="evidence" value="ECO:0007669"/>
    <property type="project" value="UniProtKB-UniRule"/>
</dbReference>
<dbReference type="SFLD" id="SFLDG01018">
    <property type="entry name" value="Squalene/Phytoene_Synthase_Lik"/>
    <property type="match status" value="1"/>
</dbReference>
<evidence type="ECO:0000256" key="18">
    <source>
        <dbReference type="ARBA" id="ARBA00048854"/>
    </source>
</evidence>
<dbReference type="Proteomes" id="UP000094236">
    <property type="component" value="Unassembled WGS sequence"/>
</dbReference>
<dbReference type="FunFam" id="1.10.600.10:FF:000003">
    <property type="entry name" value="Farnesyl-diphosphate farnesyltransferase 1"/>
    <property type="match status" value="1"/>
</dbReference>
<evidence type="ECO:0000256" key="3">
    <source>
        <dbReference type="ARBA" id="ARBA00004389"/>
    </source>
</evidence>
<comment type="function">
    <text evidence="20">Catalyzes the condensation of 2 farnesyl pyrophosphate (FPP) moieties to form squalene.</text>
</comment>
<comment type="catalytic activity">
    <reaction evidence="18">
        <text>2 (2E,6E)-farnesyl diphosphate + NADH + H(+) = squalene + 2 diphosphate + NAD(+)</text>
        <dbReference type="Rhea" id="RHEA:32299"/>
        <dbReference type="ChEBI" id="CHEBI:15378"/>
        <dbReference type="ChEBI" id="CHEBI:15440"/>
        <dbReference type="ChEBI" id="CHEBI:33019"/>
        <dbReference type="ChEBI" id="CHEBI:57540"/>
        <dbReference type="ChEBI" id="CHEBI:57945"/>
        <dbReference type="ChEBI" id="CHEBI:175763"/>
        <dbReference type="EC" id="2.5.1.21"/>
    </reaction>
    <physiologicalReaction direction="left-to-right" evidence="18">
        <dbReference type="Rhea" id="RHEA:32300"/>
    </physiologicalReaction>
</comment>
<dbReference type="GO" id="GO:0005789">
    <property type="term" value="C:endoplasmic reticulum membrane"/>
    <property type="evidence" value="ECO:0007669"/>
    <property type="project" value="UniProtKB-SubCell"/>
</dbReference>
<comment type="pathway">
    <text evidence="4 20">Terpene metabolism; lanosterol biosynthesis; lanosterol from farnesyl diphosphate: step 1/3.</text>
</comment>
<name>A0A1E4TQ81_PACTA</name>
<reference evidence="22" key="1">
    <citation type="submission" date="2016-05" db="EMBL/GenBank/DDBJ databases">
        <title>Comparative genomics of biotechnologically important yeasts.</title>
        <authorList>
            <consortium name="DOE Joint Genome Institute"/>
            <person name="Riley R."/>
            <person name="Haridas S."/>
            <person name="Wolfe K.H."/>
            <person name="Lopes M.R."/>
            <person name="Hittinger C.T."/>
            <person name="Goker M."/>
            <person name="Salamov A."/>
            <person name="Wisecaver J."/>
            <person name="Long T.M."/>
            <person name="Aerts A.L."/>
            <person name="Barry K."/>
            <person name="Choi C."/>
            <person name="Clum A."/>
            <person name="Coughlan A.Y."/>
            <person name="Deshpande S."/>
            <person name="Douglass A.P."/>
            <person name="Hanson S.J."/>
            <person name="Klenk H.-P."/>
            <person name="Labutti K."/>
            <person name="Lapidus A."/>
            <person name="Lindquist E."/>
            <person name="Lipzen A."/>
            <person name="Meier-Kolthoff J.P."/>
            <person name="Ohm R.A."/>
            <person name="Otillar R.P."/>
            <person name="Pangilinan J."/>
            <person name="Peng Y."/>
            <person name="Rokas A."/>
            <person name="Rosa C.A."/>
            <person name="Scheuner C."/>
            <person name="Sibirny A.A."/>
            <person name="Slot J.C."/>
            <person name="Stielow J.B."/>
            <person name="Sun H."/>
            <person name="Kurtzman C.P."/>
            <person name="Blackwell M."/>
            <person name="Grigoriev I.V."/>
            <person name="Jeffries T.W."/>
        </authorList>
    </citation>
    <scope>NUCLEOTIDE SEQUENCE [LARGE SCALE GENOMIC DNA]</scope>
    <source>
        <strain evidence="22">NRRL Y-2460</strain>
    </source>
</reference>
<dbReference type="Gene3D" id="1.10.600.10">
    <property type="entry name" value="Farnesyl Diphosphate Synthase"/>
    <property type="match status" value="1"/>
</dbReference>
<evidence type="ECO:0000256" key="11">
    <source>
        <dbReference type="ARBA" id="ARBA00022955"/>
    </source>
</evidence>
<dbReference type="OrthoDB" id="431150at2759"/>
<dbReference type="PANTHER" id="PTHR11626">
    <property type="entry name" value="FARNESYL-DIPHOSPHATE FARNESYLTRANSFERASE"/>
    <property type="match status" value="1"/>
</dbReference>
<evidence type="ECO:0000256" key="8">
    <source>
        <dbReference type="ARBA" id="ARBA00022692"/>
    </source>
</evidence>
<accession>A0A1E4TQ81</accession>
<dbReference type="PANTHER" id="PTHR11626:SF2">
    <property type="entry name" value="SQUALENE SYNTHASE"/>
    <property type="match status" value="1"/>
</dbReference>
<evidence type="ECO:0000313" key="21">
    <source>
        <dbReference type="EMBL" id="ODV93879.1"/>
    </source>
</evidence>
<keyword evidence="12 20" id="KW-1133">Transmembrane helix</keyword>
<evidence type="ECO:0000256" key="19">
    <source>
        <dbReference type="ARBA" id="ARBA00049223"/>
    </source>
</evidence>
<keyword evidence="6" id="KW-0444">Lipid biosynthesis</keyword>
<keyword evidence="10" id="KW-0492">Microsome</keyword>
<dbReference type="SUPFAM" id="SSF48576">
    <property type="entry name" value="Terpenoid synthases"/>
    <property type="match status" value="1"/>
</dbReference>
<organism evidence="21 22">
    <name type="scientific">Pachysolen tannophilus NRRL Y-2460</name>
    <dbReference type="NCBI Taxonomy" id="669874"/>
    <lineage>
        <taxon>Eukaryota</taxon>
        <taxon>Fungi</taxon>
        <taxon>Dikarya</taxon>
        <taxon>Ascomycota</taxon>
        <taxon>Saccharomycotina</taxon>
        <taxon>Pichiomycetes</taxon>
        <taxon>Pachysolenaceae</taxon>
        <taxon>Pachysolen</taxon>
    </lineage>
</organism>
<evidence type="ECO:0000256" key="6">
    <source>
        <dbReference type="ARBA" id="ARBA00022516"/>
    </source>
</evidence>
<dbReference type="InterPro" id="IPR033904">
    <property type="entry name" value="Trans_IPPS_HH"/>
</dbReference>
<dbReference type="InterPro" id="IPR044844">
    <property type="entry name" value="Trans_IPPS_euk-type"/>
</dbReference>
<dbReference type="EC" id="2.5.1.21" evidence="20"/>
<evidence type="ECO:0000256" key="14">
    <source>
        <dbReference type="ARBA" id="ARBA00023098"/>
    </source>
</evidence>
<evidence type="ECO:0000256" key="9">
    <source>
        <dbReference type="ARBA" id="ARBA00022824"/>
    </source>
</evidence>
<proteinExistence type="inferred from homology"/>
<evidence type="ECO:0000256" key="10">
    <source>
        <dbReference type="ARBA" id="ARBA00022848"/>
    </source>
</evidence>
<dbReference type="Pfam" id="PF00494">
    <property type="entry name" value="SQS_PSY"/>
    <property type="match status" value="1"/>
</dbReference>
<dbReference type="GO" id="GO:0055056">
    <property type="term" value="F:D-glucose transmembrane transporter activity"/>
    <property type="evidence" value="ECO:0007669"/>
    <property type="project" value="UniProtKB-UniRule"/>
</dbReference>
<evidence type="ECO:0000256" key="2">
    <source>
        <dbReference type="ARBA" id="ARBA00004144"/>
    </source>
</evidence>
<dbReference type="SFLD" id="SFLDS00005">
    <property type="entry name" value="Isoprenoid_Synthase_Type_I"/>
    <property type="match status" value="1"/>
</dbReference>
<evidence type="ECO:0000256" key="1">
    <source>
        <dbReference type="ARBA" id="ARBA00001946"/>
    </source>
</evidence>
<gene>
    <name evidence="21" type="ORF">PACTADRAFT_51627</name>
</gene>
<comment type="subcellular location">
    <subcellularLocation>
        <location evidence="3">Endoplasmic reticulum membrane</location>
        <topology evidence="3">Single-pass membrane protein</topology>
    </subcellularLocation>
    <subcellularLocation>
        <location evidence="2">Microsome</location>
    </subcellularLocation>
</comment>
<keyword evidence="7 20" id="KW-0808">Transferase</keyword>
<keyword evidence="14" id="KW-0443">Lipid metabolism</keyword>
<dbReference type="InterPro" id="IPR019845">
    <property type="entry name" value="Squalene/phytoene_synthase_CS"/>
</dbReference>
<keyword evidence="13" id="KW-0756">Sterol biosynthesis</keyword>
<evidence type="ECO:0000313" key="22">
    <source>
        <dbReference type="Proteomes" id="UP000094236"/>
    </source>
</evidence>
<dbReference type="InterPro" id="IPR008949">
    <property type="entry name" value="Isoprenoid_synthase_dom_sf"/>
</dbReference>
<keyword evidence="16" id="KW-1207">Sterol metabolism</keyword>
<evidence type="ECO:0000256" key="4">
    <source>
        <dbReference type="ARBA" id="ARBA00005057"/>
    </source>
</evidence>
<protein>
    <recommendedName>
        <fullName evidence="20">Squalene synthase</fullName>
        <shortName evidence="20">SQS</shortName>
        <shortName evidence="20">SS</shortName>
        <ecNumber evidence="20">2.5.1.21</ecNumber>
    </recommendedName>
</protein>
<sequence>MEKAIQFFLHPAELKAAIQLKFFRETQYPRDVNSESESLKICFELLGVASRSFVAVIMELNPELRVPIMIFYLALRGLDTIEDDTTIEPSIKVPLLRTFHEKLKTKDWTFNGNGPNEKDRIVLVKFNNVLIEYHKLKPKYKEVISDITKLMGNGMADYIGDDQFNLNGVATIKDYDLYCYYVAGLVGLGLTKLNVEAGFANPKIVKNEYLHLTHSMGLFLQKANIIRDFKEDLDDGRSFWPKEIWSKYINTLKDFELKENRKKSLECVSELVLNDLSHVKDVLIYLSLIEETSTYQFCVIPQVMAIATLELVFQNPLVFERNVKIRKGETCQLILESRTYKGCINIFRRYIRRIHHKCPVDDRNYLQIGIQCGQIEQFIESLFPEDHLPIGAKLPKGNEIFDCVKHKVQLDKKIEPILAKETQDCNQLLYAITICVFALGLGLYHIF</sequence>
<comment type="catalytic activity">
    <reaction evidence="19">
        <text>2 (2E,6E)-farnesyl diphosphate + NADPH + H(+) = squalene + 2 diphosphate + NADP(+)</text>
        <dbReference type="Rhea" id="RHEA:32295"/>
        <dbReference type="ChEBI" id="CHEBI:15378"/>
        <dbReference type="ChEBI" id="CHEBI:15440"/>
        <dbReference type="ChEBI" id="CHEBI:33019"/>
        <dbReference type="ChEBI" id="CHEBI:57783"/>
        <dbReference type="ChEBI" id="CHEBI:58349"/>
        <dbReference type="ChEBI" id="CHEBI:175763"/>
        <dbReference type="EC" id="2.5.1.21"/>
    </reaction>
    <physiologicalReaction direction="left-to-right" evidence="19">
        <dbReference type="Rhea" id="RHEA:32296"/>
    </physiologicalReaction>
</comment>
<dbReference type="STRING" id="669874.A0A1E4TQ81"/>
<keyword evidence="11" id="KW-0752">Steroid biosynthesis</keyword>
<evidence type="ECO:0000256" key="5">
    <source>
        <dbReference type="ARBA" id="ARBA00006251"/>
    </source>
</evidence>
<dbReference type="UniPathway" id="UPA00767">
    <property type="reaction ID" value="UER00751"/>
</dbReference>
<comment type="cofactor">
    <cofactor evidence="1 20">
        <name>Mg(2+)</name>
        <dbReference type="ChEBI" id="CHEBI:18420"/>
    </cofactor>
</comment>
<dbReference type="GO" id="GO:1902767">
    <property type="term" value="P:isoprenoid biosynthetic process via mevalonate"/>
    <property type="evidence" value="ECO:0007669"/>
    <property type="project" value="EnsemblFungi"/>
</dbReference>
<dbReference type="NCBIfam" id="TIGR01559">
    <property type="entry name" value="squal_synth"/>
    <property type="match status" value="1"/>
</dbReference>